<dbReference type="GO" id="GO:0009279">
    <property type="term" value="C:cell outer membrane"/>
    <property type="evidence" value="ECO:0007669"/>
    <property type="project" value="UniProtKB-SubCell"/>
</dbReference>
<evidence type="ECO:0000256" key="11">
    <source>
        <dbReference type="SAM" id="SignalP"/>
    </source>
</evidence>
<gene>
    <name evidence="13" type="ORF">BVER_04734c</name>
</gene>
<dbReference type="AlphaFoldDB" id="A0A0L0MCE7"/>
<protein>
    <submittedName>
        <fullName evidence="13">Porin, Gram-negative type</fullName>
    </submittedName>
</protein>
<keyword evidence="9" id="KW-0472">Membrane</keyword>
<reference evidence="14" key="1">
    <citation type="submission" date="2015-06" db="EMBL/GenBank/DDBJ databases">
        <title>Comparative genomics of Burkholderia leaf nodule symbionts.</title>
        <authorList>
            <person name="Carlier A."/>
            <person name="Eberl L."/>
            <person name="Pinto-Carbo M."/>
        </authorList>
    </citation>
    <scope>NUCLEOTIDE SEQUENCE [LARGE SCALE GENOMIC DNA]</scope>
    <source>
        <strain evidence="14">UZHbot4</strain>
    </source>
</reference>
<keyword evidence="7" id="KW-0406">Ion transport</keyword>
<dbReference type="InterPro" id="IPR002299">
    <property type="entry name" value="Porin_Neis"/>
</dbReference>
<keyword evidence="10" id="KW-0998">Cell outer membrane</keyword>
<sequence>MKGFQLTKAAIVAVTAFAAAAPAFAQSSVTLYGIVDDSIVYQSSQTNLAKSTPGRSNVKMASGIWAGSRFGLKGAEDLGGGNKAIFQLESGFDINSGGQQFTNAMFGRQAWVGLTNPAYGTLTLGRQYTSYYTLLAPYSPTNWLTGYFGAHPGDLDGLDTIYRANNSIVFTSPKFYGLTVSGSYSQAGVPDSVYQGSTWSAAVQYQQGPIGGTVAFSRINNAAVGGGIYSSQSTTVNDTTSTTGGGQPGVSVITAGYQRAQAQQRFAVAGGYQFNSAFDISVTYTNVQYIPGVNSLFTDEAVFNTAGTVLHWKASTTWDFAAGYSYTWASKANGINDAASYHQFNLSQYYSLSKRTGLYALEAFQRANGNTLAVPSGTTRNRQTAANATIGDGFQSAPSSSRSMFAAGVGIIHRF</sequence>
<dbReference type="GO" id="GO:0006811">
    <property type="term" value="P:monoatomic ion transport"/>
    <property type="evidence" value="ECO:0007669"/>
    <property type="project" value="UniProtKB-KW"/>
</dbReference>
<dbReference type="Proteomes" id="UP000036959">
    <property type="component" value="Unassembled WGS sequence"/>
</dbReference>
<dbReference type="Pfam" id="PF13609">
    <property type="entry name" value="Porin_4"/>
    <property type="match status" value="1"/>
</dbReference>
<dbReference type="InterPro" id="IPR033900">
    <property type="entry name" value="Gram_neg_porin_domain"/>
</dbReference>
<feature type="signal peptide" evidence="11">
    <location>
        <begin position="1"/>
        <end position="25"/>
    </location>
</feature>
<evidence type="ECO:0000313" key="14">
    <source>
        <dbReference type="Proteomes" id="UP000036959"/>
    </source>
</evidence>
<dbReference type="GO" id="GO:0015288">
    <property type="term" value="F:porin activity"/>
    <property type="evidence" value="ECO:0007669"/>
    <property type="project" value="UniProtKB-KW"/>
</dbReference>
<comment type="subunit">
    <text evidence="2">Homotrimer.</text>
</comment>
<dbReference type="PRINTS" id="PR00184">
    <property type="entry name" value="NEISSPPORIN"/>
</dbReference>
<dbReference type="PANTHER" id="PTHR34501:SF9">
    <property type="entry name" value="MAJOR OUTER MEMBRANE PROTEIN P.IA"/>
    <property type="match status" value="1"/>
</dbReference>
<dbReference type="PATRIC" id="fig|242163.4.peg.6955"/>
<dbReference type="CDD" id="cd00342">
    <property type="entry name" value="gram_neg_porins"/>
    <property type="match status" value="1"/>
</dbReference>
<dbReference type="PANTHER" id="PTHR34501">
    <property type="entry name" value="PROTEIN YDDL-RELATED"/>
    <property type="match status" value="1"/>
</dbReference>
<feature type="domain" description="Porin" evidence="12">
    <location>
        <begin position="13"/>
        <end position="361"/>
    </location>
</feature>
<keyword evidence="8" id="KW-0626">Porin</keyword>
<dbReference type="GO" id="GO:0046930">
    <property type="term" value="C:pore complex"/>
    <property type="evidence" value="ECO:0007669"/>
    <property type="project" value="UniProtKB-KW"/>
</dbReference>
<evidence type="ECO:0000256" key="4">
    <source>
        <dbReference type="ARBA" id="ARBA00022452"/>
    </source>
</evidence>
<proteinExistence type="predicted"/>
<keyword evidence="5" id="KW-0812">Transmembrane</keyword>
<evidence type="ECO:0000256" key="6">
    <source>
        <dbReference type="ARBA" id="ARBA00022729"/>
    </source>
</evidence>
<dbReference type="InterPro" id="IPR050298">
    <property type="entry name" value="Gram-neg_bact_OMP"/>
</dbReference>
<dbReference type="OrthoDB" id="8982743at2"/>
<keyword evidence="4" id="KW-1134">Transmembrane beta strand</keyword>
<feature type="chain" id="PRO_5005544338" evidence="11">
    <location>
        <begin position="26"/>
        <end position="415"/>
    </location>
</feature>
<evidence type="ECO:0000256" key="1">
    <source>
        <dbReference type="ARBA" id="ARBA00004571"/>
    </source>
</evidence>
<evidence type="ECO:0000259" key="12">
    <source>
        <dbReference type="Pfam" id="PF13609"/>
    </source>
</evidence>
<dbReference type="InterPro" id="IPR023614">
    <property type="entry name" value="Porin_dom_sf"/>
</dbReference>
<keyword evidence="6 11" id="KW-0732">Signal</keyword>
<dbReference type="RefSeq" id="WP_050454183.1">
    <property type="nucleotide sequence ID" value="NZ_LFJJ01000090.1"/>
</dbReference>
<evidence type="ECO:0000256" key="9">
    <source>
        <dbReference type="ARBA" id="ARBA00023136"/>
    </source>
</evidence>
<evidence type="ECO:0000256" key="7">
    <source>
        <dbReference type="ARBA" id="ARBA00023065"/>
    </source>
</evidence>
<accession>A0A0L0MCE7</accession>
<evidence type="ECO:0000256" key="3">
    <source>
        <dbReference type="ARBA" id="ARBA00022448"/>
    </source>
</evidence>
<dbReference type="EMBL" id="LFJJ01000090">
    <property type="protein sequence ID" value="KND59940.1"/>
    <property type="molecule type" value="Genomic_DNA"/>
</dbReference>
<evidence type="ECO:0000313" key="13">
    <source>
        <dbReference type="EMBL" id="KND59940.1"/>
    </source>
</evidence>
<dbReference type="Gene3D" id="2.40.160.10">
    <property type="entry name" value="Porin"/>
    <property type="match status" value="1"/>
</dbReference>
<evidence type="ECO:0000256" key="5">
    <source>
        <dbReference type="ARBA" id="ARBA00022692"/>
    </source>
</evidence>
<evidence type="ECO:0000256" key="8">
    <source>
        <dbReference type="ARBA" id="ARBA00023114"/>
    </source>
</evidence>
<keyword evidence="14" id="KW-1185">Reference proteome</keyword>
<organism evidence="13 14">
    <name type="scientific">Candidatus Burkholderia verschuerenii</name>
    <dbReference type="NCBI Taxonomy" id="242163"/>
    <lineage>
        <taxon>Bacteria</taxon>
        <taxon>Pseudomonadati</taxon>
        <taxon>Pseudomonadota</taxon>
        <taxon>Betaproteobacteria</taxon>
        <taxon>Burkholderiales</taxon>
        <taxon>Burkholderiaceae</taxon>
        <taxon>Burkholderia</taxon>
    </lineage>
</organism>
<comment type="subcellular location">
    <subcellularLocation>
        <location evidence="1">Cell outer membrane</location>
        <topology evidence="1">Multi-pass membrane protein</topology>
    </subcellularLocation>
</comment>
<evidence type="ECO:0000256" key="2">
    <source>
        <dbReference type="ARBA" id="ARBA00011233"/>
    </source>
</evidence>
<dbReference type="SUPFAM" id="SSF56935">
    <property type="entry name" value="Porins"/>
    <property type="match status" value="1"/>
</dbReference>
<comment type="caution">
    <text evidence="13">The sequence shown here is derived from an EMBL/GenBank/DDBJ whole genome shotgun (WGS) entry which is preliminary data.</text>
</comment>
<evidence type="ECO:0000256" key="10">
    <source>
        <dbReference type="ARBA" id="ARBA00023237"/>
    </source>
</evidence>
<keyword evidence="3" id="KW-0813">Transport</keyword>
<name>A0A0L0MCE7_9BURK</name>